<accession>A0A1H0QTQ6</accession>
<evidence type="ECO:0000256" key="2">
    <source>
        <dbReference type="ARBA" id="ARBA00022801"/>
    </source>
</evidence>
<dbReference type="PANTHER" id="PTHR14226:SF29">
    <property type="entry name" value="NEUROPATHY TARGET ESTERASE SWS"/>
    <property type="match status" value="1"/>
</dbReference>
<dbReference type="InterPro" id="IPR000595">
    <property type="entry name" value="cNMP-bd_dom"/>
</dbReference>
<feature type="short sequence motif" description="DGA/G" evidence="5">
    <location>
        <begin position="439"/>
        <end position="441"/>
    </location>
</feature>
<dbReference type="Gene3D" id="2.60.120.10">
    <property type="entry name" value="Jelly Rolls"/>
    <property type="match status" value="1"/>
</dbReference>
<dbReference type="Pfam" id="PF01734">
    <property type="entry name" value="Patatin"/>
    <property type="match status" value="1"/>
</dbReference>
<feature type="short sequence motif" description="GXSXG" evidence="5">
    <location>
        <begin position="323"/>
        <end position="327"/>
    </location>
</feature>
<dbReference type="PANTHER" id="PTHR14226">
    <property type="entry name" value="NEUROPATHY TARGET ESTERASE/SWISS CHEESE D.MELANOGASTER"/>
    <property type="match status" value="1"/>
</dbReference>
<feature type="active site" description="Nucleophile" evidence="5">
    <location>
        <position position="325"/>
    </location>
</feature>
<evidence type="ECO:0000259" key="7">
    <source>
        <dbReference type="PROSITE" id="PS51635"/>
    </source>
</evidence>
<dbReference type="InterPro" id="IPR016035">
    <property type="entry name" value="Acyl_Trfase/lysoPLipase"/>
</dbReference>
<protein>
    <submittedName>
        <fullName evidence="8">Predicted acylesterase/phospholipase RssA, contains patatin domain</fullName>
    </submittedName>
</protein>
<feature type="active site" description="Proton acceptor" evidence="5">
    <location>
        <position position="439"/>
    </location>
</feature>
<evidence type="ECO:0000313" key="8">
    <source>
        <dbReference type="EMBL" id="SDP20713.1"/>
    </source>
</evidence>
<dbReference type="GO" id="GO:0016042">
    <property type="term" value="P:lipid catabolic process"/>
    <property type="evidence" value="ECO:0007669"/>
    <property type="project" value="UniProtKB-UniRule"/>
</dbReference>
<dbReference type="PROSITE" id="PS00889">
    <property type="entry name" value="CNMP_BINDING_2"/>
    <property type="match status" value="1"/>
</dbReference>
<dbReference type="Pfam" id="PF00027">
    <property type="entry name" value="cNMP_binding"/>
    <property type="match status" value="1"/>
</dbReference>
<dbReference type="InterPro" id="IPR018490">
    <property type="entry name" value="cNMP-bd_dom_sf"/>
</dbReference>
<dbReference type="SUPFAM" id="SSF52151">
    <property type="entry name" value="FabD/lysophospholipase-like"/>
    <property type="match status" value="1"/>
</dbReference>
<feature type="domain" description="PNPLA" evidence="7">
    <location>
        <begin position="292"/>
        <end position="452"/>
    </location>
</feature>
<dbReference type="STRING" id="504798.SAMN05421871_104143"/>
<reference evidence="9" key="1">
    <citation type="submission" date="2016-10" db="EMBL/GenBank/DDBJ databases">
        <authorList>
            <person name="Varghese N."/>
            <person name="Submissions S."/>
        </authorList>
    </citation>
    <scope>NUCLEOTIDE SEQUENCE [LARGE SCALE GENOMIC DNA]</scope>
    <source>
        <strain evidence="9">IBRC-M 10655</strain>
    </source>
</reference>
<evidence type="ECO:0000259" key="6">
    <source>
        <dbReference type="PROSITE" id="PS50042"/>
    </source>
</evidence>
<dbReference type="PRINTS" id="PR00103">
    <property type="entry name" value="CAMPKINASE"/>
</dbReference>
<dbReference type="SUPFAM" id="SSF51206">
    <property type="entry name" value="cAMP-binding domain-like"/>
    <property type="match status" value="1"/>
</dbReference>
<sequence length="544" mass="57771">MKSMDDDVALLGGVPLFGALPVDLLTQVAQAAETVAVGAGELLFRQGDRGETLYIVRSGRLEVLVDDEIVRVHGRGEAFGELALLSGGVRTASVRARRDSDLLALHRAEFDRLLDTEPAFSRALIHELGARLRRGDVPVARPQSSTVLSLLTVQELPESVVLGLADRLTVELARHATVARVDGGEPRESWGERLDALEAAHEVVLLVAARRAGPWWEFCARQTDRALVVVDPAASDPVPTTLPGAHLVALGTAGLAGWLDAIEPAAHHLVDPASHSDIARLARRVSGRALGLVLSGGGARGLAHLGVIDVLLRAGARIDRVGGTSMGALMAGLVAVGLDIDEMLRVVRHELVERKPFSDYTVSRYGLIRAKRGAAMLERVFGDLAIEAQRRSFFAVSVDLVGAEVVVHRRGRFVDAIGLSVRLPGVAPPAWVDGRLHIDGGVLDNLPIGVMASDGEGPVVAVDVMRPFQPVPGDETVPTAVDTIARAMVLASWQRAASGRLLAHTLITPGLDTMGMFDFRRMGEIVDAGRRSAESALPGLAGLL</sequence>
<dbReference type="InterPro" id="IPR014710">
    <property type="entry name" value="RmlC-like_jellyroll"/>
</dbReference>
<feature type="domain" description="Cyclic nucleotide-binding" evidence="6">
    <location>
        <begin position="16"/>
        <end position="131"/>
    </location>
</feature>
<dbReference type="CDD" id="cd00038">
    <property type="entry name" value="CAP_ED"/>
    <property type="match status" value="1"/>
</dbReference>
<keyword evidence="3 5" id="KW-0442">Lipid degradation</keyword>
<dbReference type="InterPro" id="IPR050301">
    <property type="entry name" value="NTE"/>
</dbReference>
<dbReference type="InterPro" id="IPR002641">
    <property type="entry name" value="PNPLA_dom"/>
</dbReference>
<dbReference type="AlphaFoldDB" id="A0A1H0QTQ6"/>
<name>A0A1H0QTQ6_9PSEU</name>
<dbReference type="Gene3D" id="3.40.1090.10">
    <property type="entry name" value="Cytosolic phospholipase A2 catalytic domain"/>
    <property type="match status" value="1"/>
</dbReference>
<feature type="short sequence motif" description="GXGXXG" evidence="5">
    <location>
        <begin position="296"/>
        <end position="301"/>
    </location>
</feature>
<dbReference type="EMBL" id="FNJB01000007">
    <property type="protein sequence ID" value="SDP20713.1"/>
    <property type="molecule type" value="Genomic_DNA"/>
</dbReference>
<dbReference type="PROSITE" id="PS50042">
    <property type="entry name" value="CNMP_BINDING_3"/>
    <property type="match status" value="1"/>
</dbReference>
<dbReference type="OrthoDB" id="4080114at2"/>
<keyword evidence="2 5" id="KW-0378">Hydrolase</keyword>
<dbReference type="GO" id="GO:0004622">
    <property type="term" value="F:phosphatidylcholine lysophospholipase activity"/>
    <property type="evidence" value="ECO:0007669"/>
    <property type="project" value="UniProtKB-ARBA"/>
</dbReference>
<evidence type="ECO:0000256" key="1">
    <source>
        <dbReference type="ARBA" id="ARBA00006636"/>
    </source>
</evidence>
<evidence type="ECO:0000313" key="9">
    <source>
        <dbReference type="Proteomes" id="UP000199651"/>
    </source>
</evidence>
<evidence type="ECO:0000256" key="3">
    <source>
        <dbReference type="ARBA" id="ARBA00022963"/>
    </source>
</evidence>
<dbReference type="PROSITE" id="PS51635">
    <property type="entry name" value="PNPLA"/>
    <property type="match status" value="1"/>
</dbReference>
<keyword evidence="4 5" id="KW-0443">Lipid metabolism</keyword>
<evidence type="ECO:0000256" key="4">
    <source>
        <dbReference type="ARBA" id="ARBA00023098"/>
    </source>
</evidence>
<dbReference type="InterPro" id="IPR018488">
    <property type="entry name" value="cNMP-bd_CS"/>
</dbReference>
<dbReference type="SMART" id="SM00100">
    <property type="entry name" value="cNMP"/>
    <property type="match status" value="1"/>
</dbReference>
<evidence type="ECO:0000256" key="5">
    <source>
        <dbReference type="PROSITE-ProRule" id="PRU01161"/>
    </source>
</evidence>
<gene>
    <name evidence="8" type="ORF">SAMN05192558_107144</name>
</gene>
<proteinExistence type="inferred from homology"/>
<dbReference type="Proteomes" id="UP000199651">
    <property type="component" value="Unassembled WGS sequence"/>
</dbReference>
<comment type="similarity">
    <text evidence="1">Belongs to the NTE family.</text>
</comment>
<organism evidence="8 9">
    <name type="scientific">Actinokineospora alba</name>
    <dbReference type="NCBI Taxonomy" id="504798"/>
    <lineage>
        <taxon>Bacteria</taxon>
        <taxon>Bacillati</taxon>
        <taxon>Actinomycetota</taxon>
        <taxon>Actinomycetes</taxon>
        <taxon>Pseudonocardiales</taxon>
        <taxon>Pseudonocardiaceae</taxon>
        <taxon>Actinokineospora</taxon>
    </lineage>
</organism>
<dbReference type="CDD" id="cd07205">
    <property type="entry name" value="Pat_PNPLA6_PNPLA7_NTE1_like"/>
    <property type="match status" value="1"/>
</dbReference>
<keyword evidence="9" id="KW-1185">Reference proteome</keyword>